<evidence type="ECO:0000313" key="3">
    <source>
        <dbReference type="Proteomes" id="UP000570678"/>
    </source>
</evidence>
<reference evidence="2 3" key="1">
    <citation type="submission" date="2020-04" db="EMBL/GenBank/DDBJ databases">
        <title>MicrobeNet Type strains.</title>
        <authorList>
            <person name="Nicholson A.C."/>
        </authorList>
    </citation>
    <scope>NUCLEOTIDE SEQUENCE [LARGE SCALE GENOMIC DNA]</scope>
    <source>
        <strain evidence="2 3">JCM 3332</strain>
    </source>
</reference>
<proteinExistence type="inferred from homology"/>
<comment type="similarity">
    <text evidence="1">Belongs to the ROK (NagC/XylR) family.</text>
</comment>
<dbReference type="RefSeq" id="WP_084493045.1">
    <property type="nucleotide sequence ID" value="NZ_JAAXOT010000004.1"/>
</dbReference>
<sequence>MAVLALDIGATKFAAGQVDDTGRVYAVRRAPVPAAGVWEACRDLLLAVAGADTVTAVGIGSAGPVDVPAGITGPLNIPEWRSGFGIVAAVEALFPGAAVRFAIDGACLALAERDSGALRGVRNALAMTVSSGIGGGILVDGRVSLGRTGNAGHIGHIVVPGWEVPCACGGVGCVEAVASGMSSARWARERGWSGETGAELAQAARTGDPIALAALERAGTALGQAISSAAGLLDIDTVVVGGGFAHSGEPLWRPLRAAVERHARLNFVRGLRVELSRLDAGATLVGAGVLAHSATRPFDTESSNIGSSASRSVG</sequence>
<dbReference type="Gene3D" id="3.30.420.40">
    <property type="match status" value="2"/>
</dbReference>
<organism evidence="2 3">
    <name type="scientific">Nocardia flavorosea</name>
    <dbReference type="NCBI Taxonomy" id="53429"/>
    <lineage>
        <taxon>Bacteria</taxon>
        <taxon>Bacillati</taxon>
        <taxon>Actinomycetota</taxon>
        <taxon>Actinomycetes</taxon>
        <taxon>Mycobacteriales</taxon>
        <taxon>Nocardiaceae</taxon>
        <taxon>Nocardia</taxon>
    </lineage>
</organism>
<dbReference type="PROSITE" id="PS01125">
    <property type="entry name" value="ROK"/>
    <property type="match status" value="1"/>
</dbReference>
<accession>A0A846YFU0</accession>
<evidence type="ECO:0000256" key="1">
    <source>
        <dbReference type="ARBA" id="ARBA00006479"/>
    </source>
</evidence>
<dbReference type="Proteomes" id="UP000570678">
    <property type="component" value="Unassembled WGS sequence"/>
</dbReference>
<protein>
    <submittedName>
        <fullName evidence="2">ROK family protein</fullName>
    </submittedName>
</protein>
<dbReference type="InterPro" id="IPR043129">
    <property type="entry name" value="ATPase_NBD"/>
</dbReference>
<dbReference type="SUPFAM" id="SSF53067">
    <property type="entry name" value="Actin-like ATPase domain"/>
    <property type="match status" value="1"/>
</dbReference>
<keyword evidence="3" id="KW-1185">Reference proteome</keyword>
<comment type="caution">
    <text evidence="2">The sequence shown here is derived from an EMBL/GenBank/DDBJ whole genome shotgun (WGS) entry which is preliminary data.</text>
</comment>
<dbReference type="Pfam" id="PF00480">
    <property type="entry name" value="ROK"/>
    <property type="match status" value="1"/>
</dbReference>
<dbReference type="InterPro" id="IPR000600">
    <property type="entry name" value="ROK"/>
</dbReference>
<dbReference type="EMBL" id="JAAXOT010000004">
    <property type="protein sequence ID" value="NKY56564.1"/>
    <property type="molecule type" value="Genomic_DNA"/>
</dbReference>
<name>A0A846YFU0_9NOCA</name>
<dbReference type="InterPro" id="IPR049874">
    <property type="entry name" value="ROK_cs"/>
</dbReference>
<dbReference type="PANTHER" id="PTHR18964">
    <property type="entry name" value="ROK (REPRESSOR, ORF, KINASE) FAMILY"/>
    <property type="match status" value="1"/>
</dbReference>
<gene>
    <name evidence="2" type="ORF">HGA15_10425</name>
</gene>
<dbReference type="PANTHER" id="PTHR18964:SF169">
    <property type="entry name" value="N-ACETYLMANNOSAMINE KINASE"/>
    <property type="match status" value="1"/>
</dbReference>
<dbReference type="AlphaFoldDB" id="A0A846YFU0"/>
<evidence type="ECO:0000313" key="2">
    <source>
        <dbReference type="EMBL" id="NKY56564.1"/>
    </source>
</evidence>